<organism evidence="1 2">
    <name type="scientific">Clostridium tepidiprofundi DSM 19306</name>
    <dbReference type="NCBI Taxonomy" id="1121338"/>
    <lineage>
        <taxon>Bacteria</taxon>
        <taxon>Bacillati</taxon>
        <taxon>Bacillota</taxon>
        <taxon>Clostridia</taxon>
        <taxon>Eubacteriales</taxon>
        <taxon>Clostridiaceae</taxon>
        <taxon>Clostridium</taxon>
    </lineage>
</organism>
<dbReference type="EMBL" id="LTBA01000031">
    <property type="protein sequence ID" value="KYH33974.1"/>
    <property type="molecule type" value="Genomic_DNA"/>
</dbReference>
<dbReference type="PATRIC" id="fig|1121338.3.peg.2205"/>
<dbReference type="Proteomes" id="UP000075531">
    <property type="component" value="Unassembled WGS sequence"/>
</dbReference>
<dbReference type="RefSeq" id="WP_066826509.1">
    <property type="nucleotide sequence ID" value="NZ_LTBA01000031.1"/>
</dbReference>
<accession>A0A151B241</accession>
<protein>
    <submittedName>
        <fullName evidence="1">Uncharacterized protein</fullName>
    </submittedName>
</protein>
<keyword evidence="2" id="KW-1185">Reference proteome</keyword>
<name>A0A151B241_9CLOT</name>
<evidence type="ECO:0000313" key="2">
    <source>
        <dbReference type="Proteomes" id="UP000075531"/>
    </source>
</evidence>
<evidence type="ECO:0000313" key="1">
    <source>
        <dbReference type="EMBL" id="KYH33974.1"/>
    </source>
</evidence>
<proteinExistence type="predicted"/>
<dbReference type="OrthoDB" id="1679217at2"/>
<dbReference type="AlphaFoldDB" id="A0A151B241"/>
<reference evidence="1 2" key="1">
    <citation type="submission" date="2016-02" db="EMBL/GenBank/DDBJ databases">
        <title>Genome sequence of Clostridium tepidiprofundi DSM 19306.</title>
        <authorList>
            <person name="Poehlein A."/>
            <person name="Daniel R."/>
        </authorList>
    </citation>
    <scope>NUCLEOTIDE SEQUENCE [LARGE SCALE GENOMIC DNA]</scope>
    <source>
        <strain evidence="1 2">DSM 19306</strain>
    </source>
</reference>
<gene>
    <name evidence="1" type="ORF">CLTEP_21110</name>
</gene>
<sequence>MGKVISSIADSYGLHSLHREYSKKDHFKYVEEEVSELNSDFLKFYNKPALPKIYYEKDKLENSYLQFVICNINI</sequence>
<comment type="caution">
    <text evidence="1">The sequence shown here is derived from an EMBL/GenBank/DDBJ whole genome shotgun (WGS) entry which is preliminary data.</text>
</comment>